<evidence type="ECO:0000256" key="10">
    <source>
        <dbReference type="NCBIfam" id="TIGR01357"/>
    </source>
</evidence>
<keyword evidence="14" id="KW-1185">Reference proteome</keyword>
<keyword evidence="8" id="KW-0456">Lyase</keyword>
<evidence type="ECO:0000256" key="2">
    <source>
        <dbReference type="ARBA" id="ARBA00001941"/>
    </source>
</evidence>
<dbReference type="GO" id="GO:0046872">
    <property type="term" value="F:metal ion binding"/>
    <property type="evidence" value="ECO:0007669"/>
    <property type="project" value="UniProtKB-KW"/>
</dbReference>
<dbReference type="EC" id="4.2.3.4" evidence="10"/>
<evidence type="ECO:0000256" key="5">
    <source>
        <dbReference type="ARBA" id="ARBA00022741"/>
    </source>
</evidence>
<keyword evidence="4" id="KW-0479">Metal-binding</keyword>
<dbReference type="GO" id="GO:0003856">
    <property type="term" value="F:3-dehydroquinate synthase activity"/>
    <property type="evidence" value="ECO:0007669"/>
    <property type="project" value="UniProtKB-UniRule"/>
</dbReference>
<dbReference type="InterPro" id="IPR030963">
    <property type="entry name" value="DHQ_synth_fam"/>
</dbReference>
<gene>
    <name evidence="13" type="ORF">C7460_1284</name>
</gene>
<dbReference type="PIRSF" id="PIRSF001455">
    <property type="entry name" value="DHQ_synth"/>
    <property type="match status" value="1"/>
</dbReference>
<dbReference type="InterPro" id="IPR016037">
    <property type="entry name" value="DHQ_synth_AroB"/>
</dbReference>
<dbReference type="InterPro" id="IPR056179">
    <property type="entry name" value="DHQS_C"/>
</dbReference>
<dbReference type="SUPFAM" id="SSF56796">
    <property type="entry name" value="Dehydroquinate synthase-like"/>
    <property type="match status" value="1"/>
</dbReference>
<dbReference type="GO" id="GO:0005737">
    <property type="term" value="C:cytoplasm"/>
    <property type="evidence" value="ECO:0007669"/>
    <property type="project" value="InterPro"/>
</dbReference>
<dbReference type="Pfam" id="PF24621">
    <property type="entry name" value="DHQS_C"/>
    <property type="match status" value="1"/>
</dbReference>
<evidence type="ECO:0000256" key="8">
    <source>
        <dbReference type="ARBA" id="ARBA00023239"/>
    </source>
</evidence>
<dbReference type="PANTHER" id="PTHR43622">
    <property type="entry name" value="3-DEHYDROQUINATE SYNTHASE"/>
    <property type="match status" value="1"/>
</dbReference>
<comment type="cofactor">
    <cofactor evidence="1">
        <name>NAD(+)</name>
        <dbReference type="ChEBI" id="CHEBI:57540"/>
    </cofactor>
</comment>
<dbReference type="RefSeq" id="WP_245986507.1">
    <property type="nucleotide sequence ID" value="NZ_QREG01000028.1"/>
</dbReference>
<evidence type="ECO:0000259" key="12">
    <source>
        <dbReference type="Pfam" id="PF24621"/>
    </source>
</evidence>
<dbReference type="Gene3D" id="1.20.1090.10">
    <property type="entry name" value="Dehydroquinate synthase-like - alpha domain"/>
    <property type="match status" value="1"/>
</dbReference>
<dbReference type="Pfam" id="PF01761">
    <property type="entry name" value="DHQ_synthase"/>
    <property type="match status" value="1"/>
</dbReference>
<protein>
    <recommendedName>
        <fullName evidence="10">3-dehydroquinate synthase</fullName>
        <ecNumber evidence="10">4.2.3.4</ecNumber>
    </recommendedName>
</protein>
<accession>A0A3D9KWZ1</accession>
<sequence>MKTPDYIHFTDTPAETLQKVLTDLAPDKVAYLVDENTQKHCLPLLGLPEDSLVIAIKSGEKHKTLDTCQHIWEQLTTAGFSRKSLLVNLGGGVIGDMGGFTAATYKRGIRFVNIPTTLLAAVDANIGGKLGIDFMGFKNHIGVFQDPDAVIVSDIFLKTLPARELRSGFAEVIKHGLIYDQKYYEQTSASDFPDLDWNDVIRQSIAIKGAVVAEDPREGGLRKILNFGHTLGHGIETWYLNASKSLLHGEAIAIGMILEAYLSYKTGKLSLQEVNAISDYLTGIYGTNELPPLDEVMKLMGQDKKNVGSEIRFSLLERIGACLYDVTVSAEWIRESYKFYENLK</sequence>
<dbReference type="NCBIfam" id="TIGR01357">
    <property type="entry name" value="aroB"/>
    <property type="match status" value="1"/>
</dbReference>
<evidence type="ECO:0000256" key="1">
    <source>
        <dbReference type="ARBA" id="ARBA00001911"/>
    </source>
</evidence>
<dbReference type="GO" id="GO:0009423">
    <property type="term" value="P:chorismate biosynthetic process"/>
    <property type="evidence" value="ECO:0007669"/>
    <property type="project" value="UniProtKB-UniRule"/>
</dbReference>
<dbReference type="GO" id="GO:0009073">
    <property type="term" value="P:aromatic amino acid family biosynthetic process"/>
    <property type="evidence" value="ECO:0007669"/>
    <property type="project" value="InterPro"/>
</dbReference>
<proteinExistence type="predicted"/>
<feature type="domain" description="3-dehydroquinate synthase C-terminal" evidence="12">
    <location>
        <begin position="168"/>
        <end position="306"/>
    </location>
</feature>
<dbReference type="InterPro" id="IPR050071">
    <property type="entry name" value="Dehydroquinate_synthase"/>
</dbReference>
<name>A0A3D9KWZ1_MARFU</name>
<evidence type="ECO:0000256" key="7">
    <source>
        <dbReference type="ARBA" id="ARBA00023027"/>
    </source>
</evidence>
<dbReference type="InterPro" id="IPR030960">
    <property type="entry name" value="DHQS/DOIS_N"/>
</dbReference>
<feature type="domain" description="3-dehydroquinate synthase N-terminal" evidence="11">
    <location>
        <begin position="54"/>
        <end position="166"/>
    </location>
</feature>
<reference evidence="13 14" key="1">
    <citation type="submission" date="2018-07" db="EMBL/GenBank/DDBJ databases">
        <title>Genomic Encyclopedia of Type Strains, Phase IV (KMG-IV): sequencing the most valuable type-strain genomes for metagenomic binning, comparative biology and taxonomic classification.</title>
        <authorList>
            <person name="Goeker M."/>
        </authorList>
    </citation>
    <scope>NUCLEOTIDE SEQUENCE [LARGE SCALE GENOMIC DNA]</scope>
    <source>
        <strain evidence="13 14">DSM 4134</strain>
    </source>
</reference>
<comment type="cofactor">
    <cofactor evidence="2">
        <name>Co(2+)</name>
        <dbReference type="ChEBI" id="CHEBI:48828"/>
    </cofactor>
</comment>
<evidence type="ECO:0000256" key="3">
    <source>
        <dbReference type="ARBA" id="ARBA00003485"/>
    </source>
</evidence>
<dbReference type="Proteomes" id="UP000256779">
    <property type="component" value="Unassembled WGS sequence"/>
</dbReference>
<comment type="function">
    <text evidence="3">Catalyzes the conversion of 3-deoxy-D-arabino-heptulosonate 7-phosphate (DAHP) to dehydroquinate (DHQ).</text>
</comment>
<organism evidence="13 14">
    <name type="scientific">Marinoscillum furvescens DSM 4134</name>
    <dbReference type="NCBI Taxonomy" id="1122208"/>
    <lineage>
        <taxon>Bacteria</taxon>
        <taxon>Pseudomonadati</taxon>
        <taxon>Bacteroidota</taxon>
        <taxon>Cytophagia</taxon>
        <taxon>Cytophagales</taxon>
        <taxon>Reichenbachiellaceae</taxon>
        <taxon>Marinoscillum</taxon>
    </lineage>
</organism>
<evidence type="ECO:0000256" key="9">
    <source>
        <dbReference type="ARBA" id="ARBA00023285"/>
    </source>
</evidence>
<dbReference type="PANTHER" id="PTHR43622:SF1">
    <property type="entry name" value="3-DEHYDROQUINATE SYNTHASE"/>
    <property type="match status" value="1"/>
</dbReference>
<evidence type="ECO:0000259" key="11">
    <source>
        <dbReference type="Pfam" id="PF01761"/>
    </source>
</evidence>
<keyword evidence="9" id="KW-0170">Cobalt</keyword>
<dbReference type="CDD" id="cd08195">
    <property type="entry name" value="DHQS"/>
    <property type="match status" value="1"/>
</dbReference>
<keyword evidence="6" id="KW-0862">Zinc</keyword>
<dbReference type="AlphaFoldDB" id="A0A3D9KWZ1"/>
<dbReference type="EMBL" id="QREG01000028">
    <property type="protein sequence ID" value="RED92787.1"/>
    <property type="molecule type" value="Genomic_DNA"/>
</dbReference>
<keyword evidence="7" id="KW-0520">NAD</keyword>
<comment type="caution">
    <text evidence="13">The sequence shown here is derived from an EMBL/GenBank/DDBJ whole genome shotgun (WGS) entry which is preliminary data.</text>
</comment>
<evidence type="ECO:0000256" key="4">
    <source>
        <dbReference type="ARBA" id="ARBA00022723"/>
    </source>
</evidence>
<evidence type="ECO:0000313" key="13">
    <source>
        <dbReference type="EMBL" id="RED92787.1"/>
    </source>
</evidence>
<evidence type="ECO:0000313" key="14">
    <source>
        <dbReference type="Proteomes" id="UP000256779"/>
    </source>
</evidence>
<keyword evidence="5" id="KW-0547">Nucleotide-binding</keyword>
<evidence type="ECO:0000256" key="6">
    <source>
        <dbReference type="ARBA" id="ARBA00022833"/>
    </source>
</evidence>
<dbReference type="Gene3D" id="3.40.50.1970">
    <property type="match status" value="1"/>
</dbReference>
<dbReference type="GO" id="GO:0000166">
    <property type="term" value="F:nucleotide binding"/>
    <property type="evidence" value="ECO:0007669"/>
    <property type="project" value="UniProtKB-KW"/>
</dbReference>